<proteinExistence type="predicted"/>
<gene>
    <name evidence="2" type="ORF">QJS64_11635</name>
</gene>
<evidence type="ECO:0000259" key="1">
    <source>
        <dbReference type="PROSITE" id="PS51186"/>
    </source>
</evidence>
<keyword evidence="3" id="KW-1185">Reference proteome</keyword>
<dbReference type="CDD" id="cd04301">
    <property type="entry name" value="NAT_SF"/>
    <property type="match status" value="1"/>
</dbReference>
<dbReference type="Pfam" id="PF00583">
    <property type="entry name" value="Acetyltransf_1"/>
    <property type="match status" value="1"/>
</dbReference>
<dbReference type="Gene3D" id="3.40.630.30">
    <property type="match status" value="1"/>
</dbReference>
<protein>
    <submittedName>
        <fullName evidence="2">N-acetyltransferase</fullName>
        <ecNumber evidence="2">2.3.1.-</ecNumber>
    </submittedName>
</protein>
<dbReference type="PANTHER" id="PTHR43617:SF2">
    <property type="entry name" value="UPF0039 PROTEIN SLL0451"/>
    <property type="match status" value="1"/>
</dbReference>
<dbReference type="PANTHER" id="PTHR43617">
    <property type="entry name" value="L-AMINO ACID N-ACETYLTRANSFERASE"/>
    <property type="match status" value="1"/>
</dbReference>
<dbReference type="PROSITE" id="PS51186">
    <property type="entry name" value="GNAT"/>
    <property type="match status" value="1"/>
</dbReference>
<dbReference type="EMBL" id="CP124685">
    <property type="protein sequence ID" value="WGX74791.1"/>
    <property type="molecule type" value="Genomic_DNA"/>
</dbReference>
<keyword evidence="2" id="KW-0012">Acyltransferase</keyword>
<name>A0ABY8R256_PARBF</name>
<accession>A0ABY8R256</accession>
<dbReference type="GO" id="GO:0016746">
    <property type="term" value="F:acyltransferase activity"/>
    <property type="evidence" value="ECO:0007669"/>
    <property type="project" value="UniProtKB-KW"/>
</dbReference>
<organism evidence="2 3">
    <name type="scientific">Paraclostridium bifermentans</name>
    <name type="common">Clostridium bifermentans</name>
    <dbReference type="NCBI Taxonomy" id="1490"/>
    <lineage>
        <taxon>Bacteria</taxon>
        <taxon>Bacillati</taxon>
        <taxon>Bacillota</taxon>
        <taxon>Clostridia</taxon>
        <taxon>Peptostreptococcales</taxon>
        <taxon>Peptostreptococcaceae</taxon>
        <taxon>Paraclostridium</taxon>
    </lineage>
</organism>
<dbReference type="EC" id="2.3.1.-" evidence="2"/>
<dbReference type="Proteomes" id="UP001239169">
    <property type="component" value="Chromosome"/>
</dbReference>
<feature type="domain" description="N-acetyltransferase" evidence="1">
    <location>
        <begin position="3"/>
        <end position="157"/>
    </location>
</feature>
<dbReference type="InterPro" id="IPR016181">
    <property type="entry name" value="Acyl_CoA_acyltransferase"/>
</dbReference>
<dbReference type="InterPro" id="IPR050276">
    <property type="entry name" value="MshD_Acetyltransferase"/>
</dbReference>
<evidence type="ECO:0000313" key="3">
    <source>
        <dbReference type="Proteomes" id="UP001239169"/>
    </source>
</evidence>
<sequence length="179" mass="20185">MGINIRKETIEDREEIYNLIKEAFKSAEHSDGSEQDLVNKLRNSDSYIQELSLVATCDKTIVGHIMFTKISIENNDFKTESLALAPLSVLPKYQRQGIGSKLITEGLKIAKNLGYKSVVVLGSEKYYPKFGFKEAKEFGINPPFDVPSENFMVIELESASLKNVNGVVKYAKEFLRLKN</sequence>
<keyword evidence="2" id="KW-0808">Transferase</keyword>
<dbReference type="SUPFAM" id="SSF55729">
    <property type="entry name" value="Acyl-CoA N-acyltransferases (Nat)"/>
    <property type="match status" value="1"/>
</dbReference>
<evidence type="ECO:0000313" key="2">
    <source>
        <dbReference type="EMBL" id="WGX74791.1"/>
    </source>
</evidence>
<reference evidence="2 3" key="1">
    <citation type="submission" date="2023-04" db="EMBL/GenBank/DDBJ databases">
        <title>Bacteria Genome Submission.</title>
        <authorList>
            <person name="Isaac P."/>
        </authorList>
    </citation>
    <scope>NUCLEOTIDE SEQUENCE [LARGE SCALE GENOMIC DNA]</scope>
    <source>
        <strain evidence="2 3">SampleS7P1</strain>
    </source>
</reference>
<dbReference type="InterPro" id="IPR000182">
    <property type="entry name" value="GNAT_dom"/>
</dbReference>